<name>A0A0P0XRQ2_ORYSJ</name>
<evidence type="ECO:0000313" key="2">
    <source>
        <dbReference type="Proteomes" id="UP000059680"/>
    </source>
</evidence>
<proteinExistence type="predicted"/>
<dbReference type="InParanoid" id="A0A0P0XRQ2"/>
<sequence>MLNTYPHRLGPSGYAKNIPKWEEKVEQLHQAGIVLETDAWGTRTKHYMYARKAQLSDQESWLLWDLISKS</sequence>
<dbReference type="Gramene" id="Os10t0130500-02">
    <property type="protein sequence ID" value="Os10t0130500-02"/>
    <property type="gene ID" value="Os10g0130500"/>
</dbReference>
<dbReference type="AlphaFoldDB" id="A0A0P0XRQ2"/>
<accession>A0A0P0XRQ2</accession>
<protein>
    <submittedName>
        <fullName evidence="1">Os10g0130500 protein</fullName>
    </submittedName>
</protein>
<dbReference type="ExpressionAtlas" id="A0A0P0XRQ2">
    <property type="expression patterns" value="baseline and differential"/>
</dbReference>
<organism evidence="1 2">
    <name type="scientific">Oryza sativa subsp. japonica</name>
    <name type="common">Rice</name>
    <dbReference type="NCBI Taxonomy" id="39947"/>
    <lineage>
        <taxon>Eukaryota</taxon>
        <taxon>Viridiplantae</taxon>
        <taxon>Streptophyta</taxon>
        <taxon>Embryophyta</taxon>
        <taxon>Tracheophyta</taxon>
        <taxon>Spermatophyta</taxon>
        <taxon>Magnoliopsida</taxon>
        <taxon>Liliopsida</taxon>
        <taxon>Poales</taxon>
        <taxon>Poaceae</taxon>
        <taxon>BOP clade</taxon>
        <taxon>Oryzoideae</taxon>
        <taxon>Oryzeae</taxon>
        <taxon>Oryzinae</taxon>
        <taxon>Oryza</taxon>
        <taxon>Oryza sativa</taxon>
    </lineage>
</organism>
<dbReference type="EMBL" id="AP014966">
    <property type="protein sequence ID" value="BAT09758.1"/>
    <property type="molecule type" value="Genomic_DNA"/>
</dbReference>
<evidence type="ECO:0000313" key="1">
    <source>
        <dbReference type="EMBL" id="BAT09758.1"/>
    </source>
</evidence>
<dbReference type="Proteomes" id="UP000059680">
    <property type="component" value="Chromosome 10"/>
</dbReference>
<keyword evidence="2" id="KW-1185">Reference proteome</keyword>
<reference evidence="1 2" key="2">
    <citation type="journal article" date="2013" name="Plant Cell Physiol.">
        <title>Rice Annotation Project Database (RAP-DB): an integrative and interactive database for rice genomics.</title>
        <authorList>
            <person name="Sakai H."/>
            <person name="Lee S.S."/>
            <person name="Tanaka T."/>
            <person name="Numa H."/>
            <person name="Kim J."/>
            <person name="Kawahara Y."/>
            <person name="Wakimoto H."/>
            <person name="Yang C.C."/>
            <person name="Iwamoto M."/>
            <person name="Abe T."/>
            <person name="Yamada Y."/>
            <person name="Muto A."/>
            <person name="Inokuchi H."/>
            <person name="Ikemura T."/>
            <person name="Matsumoto T."/>
            <person name="Sasaki T."/>
            <person name="Itoh T."/>
        </authorList>
    </citation>
    <scope>NUCLEOTIDE SEQUENCE [LARGE SCALE GENOMIC DNA]</scope>
    <source>
        <strain evidence="2">cv. Nipponbare</strain>
    </source>
</reference>
<dbReference type="PaxDb" id="39947-A0A0P0XRQ2"/>
<reference evidence="2" key="1">
    <citation type="journal article" date="2005" name="Nature">
        <title>The map-based sequence of the rice genome.</title>
        <authorList>
            <consortium name="International rice genome sequencing project (IRGSP)"/>
            <person name="Matsumoto T."/>
            <person name="Wu J."/>
            <person name="Kanamori H."/>
            <person name="Katayose Y."/>
            <person name="Fujisawa M."/>
            <person name="Namiki N."/>
            <person name="Mizuno H."/>
            <person name="Yamamoto K."/>
            <person name="Antonio B.A."/>
            <person name="Baba T."/>
            <person name="Sakata K."/>
            <person name="Nagamura Y."/>
            <person name="Aoki H."/>
            <person name="Arikawa K."/>
            <person name="Arita K."/>
            <person name="Bito T."/>
            <person name="Chiden Y."/>
            <person name="Fujitsuka N."/>
            <person name="Fukunaka R."/>
            <person name="Hamada M."/>
            <person name="Harada C."/>
            <person name="Hayashi A."/>
            <person name="Hijishita S."/>
            <person name="Honda M."/>
            <person name="Hosokawa S."/>
            <person name="Ichikawa Y."/>
            <person name="Idonuma A."/>
            <person name="Iijima M."/>
            <person name="Ikeda M."/>
            <person name="Ikeno M."/>
            <person name="Ito K."/>
            <person name="Ito S."/>
            <person name="Ito T."/>
            <person name="Ito Y."/>
            <person name="Ito Y."/>
            <person name="Iwabuchi A."/>
            <person name="Kamiya K."/>
            <person name="Karasawa W."/>
            <person name="Kurita K."/>
            <person name="Katagiri S."/>
            <person name="Kikuta A."/>
            <person name="Kobayashi H."/>
            <person name="Kobayashi N."/>
            <person name="Machita K."/>
            <person name="Maehara T."/>
            <person name="Masukawa M."/>
            <person name="Mizubayashi T."/>
            <person name="Mukai Y."/>
            <person name="Nagasaki H."/>
            <person name="Nagata Y."/>
            <person name="Naito S."/>
            <person name="Nakashima M."/>
            <person name="Nakama Y."/>
            <person name="Nakamichi Y."/>
            <person name="Nakamura M."/>
            <person name="Meguro A."/>
            <person name="Negishi M."/>
            <person name="Ohta I."/>
            <person name="Ohta T."/>
            <person name="Okamoto M."/>
            <person name="Ono N."/>
            <person name="Saji S."/>
            <person name="Sakaguchi M."/>
            <person name="Sakai K."/>
            <person name="Shibata M."/>
            <person name="Shimokawa T."/>
            <person name="Song J."/>
            <person name="Takazaki Y."/>
            <person name="Terasawa K."/>
            <person name="Tsugane M."/>
            <person name="Tsuji K."/>
            <person name="Ueda S."/>
            <person name="Waki K."/>
            <person name="Yamagata H."/>
            <person name="Yamamoto M."/>
            <person name="Yamamoto S."/>
            <person name="Yamane H."/>
            <person name="Yoshiki S."/>
            <person name="Yoshihara R."/>
            <person name="Yukawa K."/>
            <person name="Zhong H."/>
            <person name="Yano M."/>
            <person name="Yuan Q."/>
            <person name="Ouyang S."/>
            <person name="Liu J."/>
            <person name="Jones K.M."/>
            <person name="Gansberger K."/>
            <person name="Moffat K."/>
            <person name="Hill J."/>
            <person name="Bera J."/>
            <person name="Fadrosh D."/>
            <person name="Jin S."/>
            <person name="Johri S."/>
            <person name="Kim M."/>
            <person name="Overton L."/>
            <person name="Reardon M."/>
            <person name="Tsitrin T."/>
            <person name="Vuong H."/>
            <person name="Weaver B."/>
            <person name="Ciecko A."/>
            <person name="Tallon L."/>
            <person name="Jackson J."/>
            <person name="Pai G."/>
            <person name="Aken S.V."/>
            <person name="Utterback T."/>
            <person name="Reidmuller S."/>
            <person name="Feldblyum T."/>
            <person name="Hsiao J."/>
            <person name="Zismann V."/>
            <person name="Iobst S."/>
            <person name="de Vazeille A.R."/>
            <person name="Buell C.R."/>
            <person name="Ying K."/>
            <person name="Li Y."/>
            <person name="Lu T."/>
            <person name="Huang Y."/>
            <person name="Zhao Q."/>
            <person name="Feng Q."/>
            <person name="Zhang L."/>
            <person name="Zhu J."/>
            <person name="Weng Q."/>
            <person name="Mu J."/>
            <person name="Lu Y."/>
            <person name="Fan D."/>
            <person name="Liu Y."/>
            <person name="Guan J."/>
            <person name="Zhang Y."/>
            <person name="Yu S."/>
            <person name="Liu X."/>
            <person name="Zhang Y."/>
            <person name="Hong G."/>
            <person name="Han B."/>
            <person name="Choisne N."/>
            <person name="Demange N."/>
            <person name="Orjeda G."/>
            <person name="Samain S."/>
            <person name="Cattolico L."/>
            <person name="Pelletier E."/>
            <person name="Couloux A."/>
            <person name="Segurens B."/>
            <person name="Wincker P."/>
            <person name="D'Hont A."/>
            <person name="Scarpelli C."/>
            <person name="Weissenbach J."/>
            <person name="Salanoubat M."/>
            <person name="Quetier F."/>
            <person name="Yu Y."/>
            <person name="Kim H.R."/>
            <person name="Rambo T."/>
            <person name="Currie J."/>
            <person name="Collura K."/>
            <person name="Luo M."/>
            <person name="Yang T."/>
            <person name="Ammiraju J.S.S."/>
            <person name="Engler F."/>
            <person name="Soderlund C."/>
            <person name="Wing R.A."/>
            <person name="Palmer L.E."/>
            <person name="de la Bastide M."/>
            <person name="Spiegel L."/>
            <person name="Nascimento L."/>
            <person name="Zutavern T."/>
            <person name="O'Shaughnessy A."/>
            <person name="Dike S."/>
            <person name="Dedhia N."/>
            <person name="Preston R."/>
            <person name="Balija V."/>
            <person name="McCombie W.R."/>
            <person name="Chow T."/>
            <person name="Chen H."/>
            <person name="Chung M."/>
            <person name="Chen C."/>
            <person name="Shaw J."/>
            <person name="Wu H."/>
            <person name="Hsiao K."/>
            <person name="Chao Y."/>
            <person name="Chu M."/>
            <person name="Cheng C."/>
            <person name="Hour A."/>
            <person name="Lee P."/>
            <person name="Lin S."/>
            <person name="Lin Y."/>
            <person name="Liou J."/>
            <person name="Liu S."/>
            <person name="Hsing Y."/>
            <person name="Raghuvanshi S."/>
            <person name="Mohanty A."/>
            <person name="Bharti A.K."/>
            <person name="Gaur A."/>
            <person name="Gupta V."/>
            <person name="Kumar D."/>
            <person name="Ravi V."/>
            <person name="Vij S."/>
            <person name="Kapur A."/>
            <person name="Khurana P."/>
            <person name="Khurana P."/>
            <person name="Khurana J.P."/>
            <person name="Tyagi A.K."/>
            <person name="Gaikwad K."/>
            <person name="Singh A."/>
            <person name="Dalal V."/>
            <person name="Srivastava S."/>
            <person name="Dixit A."/>
            <person name="Pal A.K."/>
            <person name="Ghazi I.A."/>
            <person name="Yadav M."/>
            <person name="Pandit A."/>
            <person name="Bhargava A."/>
            <person name="Sureshbabu K."/>
            <person name="Batra K."/>
            <person name="Sharma T.R."/>
            <person name="Mohapatra T."/>
            <person name="Singh N.K."/>
            <person name="Messing J."/>
            <person name="Nelson A.B."/>
            <person name="Fuks G."/>
            <person name="Kavchok S."/>
            <person name="Keizer G."/>
            <person name="Linton E."/>
            <person name="Llaca V."/>
            <person name="Song R."/>
            <person name="Tanyolac B."/>
            <person name="Young S."/>
            <person name="Ho-Il K."/>
            <person name="Hahn J.H."/>
            <person name="Sangsakoo G."/>
            <person name="Vanavichit A."/>
            <person name="de Mattos Luiz.A.T."/>
            <person name="Zimmer P.D."/>
            <person name="Malone G."/>
            <person name="Dellagostin O."/>
            <person name="de Oliveira A.C."/>
            <person name="Bevan M."/>
            <person name="Bancroft I."/>
            <person name="Minx P."/>
            <person name="Cordum H."/>
            <person name="Wilson R."/>
            <person name="Cheng Z."/>
            <person name="Jin W."/>
            <person name="Jiang J."/>
            <person name="Leong S.A."/>
            <person name="Iwama H."/>
            <person name="Gojobori T."/>
            <person name="Itoh T."/>
            <person name="Niimura Y."/>
            <person name="Fujii Y."/>
            <person name="Habara T."/>
            <person name="Sakai H."/>
            <person name="Sato Y."/>
            <person name="Wilson G."/>
            <person name="Kumar K."/>
            <person name="McCouch S."/>
            <person name="Juretic N."/>
            <person name="Hoen D."/>
            <person name="Wright S."/>
            <person name="Bruskiewich R."/>
            <person name="Bureau T."/>
            <person name="Miyao A."/>
            <person name="Hirochika H."/>
            <person name="Nishikawa T."/>
            <person name="Kadowaki K."/>
            <person name="Sugiura M."/>
            <person name="Burr B."/>
            <person name="Sasaki T."/>
        </authorList>
    </citation>
    <scope>NUCLEOTIDE SEQUENCE [LARGE SCALE GENOMIC DNA]</scope>
    <source>
        <strain evidence="2">cv. Nipponbare</strain>
    </source>
</reference>
<reference evidence="1 2" key="3">
    <citation type="journal article" date="2013" name="Rice">
        <title>Improvement of the Oryza sativa Nipponbare reference genome using next generation sequence and optical map data.</title>
        <authorList>
            <person name="Kawahara Y."/>
            <person name="de la Bastide M."/>
            <person name="Hamilton J.P."/>
            <person name="Kanamori H."/>
            <person name="McCombie W.R."/>
            <person name="Ouyang S."/>
            <person name="Schwartz D.C."/>
            <person name="Tanaka T."/>
            <person name="Wu J."/>
            <person name="Zhou S."/>
            <person name="Childs K.L."/>
            <person name="Davidson R.M."/>
            <person name="Lin H."/>
            <person name="Quesada-Ocampo L."/>
            <person name="Vaillancourt B."/>
            <person name="Sakai H."/>
            <person name="Lee S.S."/>
            <person name="Kim J."/>
            <person name="Numa H."/>
            <person name="Itoh T."/>
            <person name="Buell C.R."/>
            <person name="Matsumoto T."/>
        </authorList>
    </citation>
    <scope>NUCLEOTIDE SEQUENCE [LARGE SCALE GENOMIC DNA]</scope>
    <source>
        <strain evidence="2">cv. Nipponbare</strain>
    </source>
</reference>
<gene>
    <name evidence="1" type="ordered locus">Os10g0130500</name>
    <name evidence="1" type="ORF">OSNPB_100130500</name>
</gene>